<keyword evidence="3" id="KW-1185">Reference proteome</keyword>
<gene>
    <name evidence="2" type="ORF">ACAOBT_LOCUS21826</name>
</gene>
<feature type="compositionally biased region" description="Polar residues" evidence="1">
    <location>
        <begin position="8"/>
        <end position="21"/>
    </location>
</feature>
<evidence type="ECO:0000256" key="1">
    <source>
        <dbReference type="SAM" id="MobiDB-lite"/>
    </source>
</evidence>
<evidence type="ECO:0000313" key="2">
    <source>
        <dbReference type="EMBL" id="CAH1993938.1"/>
    </source>
</evidence>
<dbReference type="AlphaFoldDB" id="A0A9P0LI96"/>
<name>A0A9P0LI96_ACAOB</name>
<sequence length="105" mass="11960">MTRRKCPVTTTRKASSGNPKTLESKPRWVPKSTDHRRVMTVFITKRTRPRPARLRRSTATKLGNPTTPSTKGQYRISSQRAANIFRKRSSKVNADPSRVPNTNQI</sequence>
<feature type="compositionally biased region" description="Polar residues" evidence="1">
    <location>
        <begin position="61"/>
        <end position="81"/>
    </location>
</feature>
<reference evidence="2" key="1">
    <citation type="submission" date="2022-03" db="EMBL/GenBank/DDBJ databases">
        <authorList>
            <person name="Sayadi A."/>
        </authorList>
    </citation>
    <scope>NUCLEOTIDE SEQUENCE</scope>
</reference>
<organism evidence="2 3">
    <name type="scientific">Acanthoscelides obtectus</name>
    <name type="common">Bean weevil</name>
    <name type="synonym">Bruchus obtectus</name>
    <dbReference type="NCBI Taxonomy" id="200917"/>
    <lineage>
        <taxon>Eukaryota</taxon>
        <taxon>Metazoa</taxon>
        <taxon>Ecdysozoa</taxon>
        <taxon>Arthropoda</taxon>
        <taxon>Hexapoda</taxon>
        <taxon>Insecta</taxon>
        <taxon>Pterygota</taxon>
        <taxon>Neoptera</taxon>
        <taxon>Endopterygota</taxon>
        <taxon>Coleoptera</taxon>
        <taxon>Polyphaga</taxon>
        <taxon>Cucujiformia</taxon>
        <taxon>Chrysomeloidea</taxon>
        <taxon>Chrysomelidae</taxon>
        <taxon>Bruchinae</taxon>
        <taxon>Bruchini</taxon>
        <taxon>Acanthoscelides</taxon>
    </lineage>
</organism>
<feature type="region of interest" description="Disordered" evidence="1">
    <location>
        <begin position="48"/>
        <end position="105"/>
    </location>
</feature>
<comment type="caution">
    <text evidence="2">The sequence shown here is derived from an EMBL/GenBank/DDBJ whole genome shotgun (WGS) entry which is preliminary data.</text>
</comment>
<proteinExistence type="predicted"/>
<dbReference type="EMBL" id="CAKOFQ010007188">
    <property type="protein sequence ID" value="CAH1993938.1"/>
    <property type="molecule type" value="Genomic_DNA"/>
</dbReference>
<dbReference type="Proteomes" id="UP001152888">
    <property type="component" value="Unassembled WGS sequence"/>
</dbReference>
<protein>
    <submittedName>
        <fullName evidence="2">Uncharacterized protein</fullName>
    </submittedName>
</protein>
<feature type="region of interest" description="Disordered" evidence="1">
    <location>
        <begin position="1"/>
        <end position="27"/>
    </location>
</feature>
<evidence type="ECO:0000313" key="3">
    <source>
        <dbReference type="Proteomes" id="UP001152888"/>
    </source>
</evidence>
<accession>A0A9P0LI96</accession>
<feature type="compositionally biased region" description="Basic residues" evidence="1">
    <location>
        <begin position="48"/>
        <end position="58"/>
    </location>
</feature>